<dbReference type="GO" id="GO:0008360">
    <property type="term" value="P:regulation of cell shape"/>
    <property type="evidence" value="ECO:0007669"/>
    <property type="project" value="UniProtKB-UniRule"/>
</dbReference>
<accession>A0A8J7HB89</accession>
<dbReference type="InterPro" id="IPR005490">
    <property type="entry name" value="LD_TPept_cat_dom"/>
</dbReference>
<dbReference type="GO" id="GO:0016740">
    <property type="term" value="F:transferase activity"/>
    <property type="evidence" value="ECO:0007669"/>
    <property type="project" value="UniProtKB-KW"/>
</dbReference>
<dbReference type="GO" id="GO:0071555">
    <property type="term" value="P:cell wall organization"/>
    <property type="evidence" value="ECO:0007669"/>
    <property type="project" value="UniProtKB-UniRule"/>
</dbReference>
<dbReference type="PANTHER" id="PTHR36699:SF1">
    <property type="entry name" value="L,D-TRANSPEPTIDASE YAFK-RELATED"/>
    <property type="match status" value="1"/>
</dbReference>
<comment type="pathway">
    <text evidence="1 6">Cell wall biogenesis; peptidoglycan biosynthesis.</text>
</comment>
<evidence type="ECO:0000256" key="3">
    <source>
        <dbReference type="ARBA" id="ARBA00022960"/>
    </source>
</evidence>
<evidence type="ECO:0000313" key="10">
    <source>
        <dbReference type="Proteomes" id="UP000623269"/>
    </source>
</evidence>
<dbReference type="PROSITE" id="PS52029">
    <property type="entry name" value="LD_TPASE"/>
    <property type="match status" value="1"/>
</dbReference>
<dbReference type="Pfam" id="PF08239">
    <property type="entry name" value="SH3_3"/>
    <property type="match status" value="1"/>
</dbReference>
<dbReference type="Gene3D" id="2.40.440.10">
    <property type="entry name" value="L,D-transpeptidase catalytic domain-like"/>
    <property type="match status" value="1"/>
</dbReference>
<evidence type="ECO:0000256" key="5">
    <source>
        <dbReference type="ARBA" id="ARBA00023316"/>
    </source>
</evidence>
<dbReference type="SMART" id="SM00287">
    <property type="entry name" value="SH3b"/>
    <property type="match status" value="1"/>
</dbReference>
<dbReference type="PANTHER" id="PTHR36699">
    <property type="entry name" value="LD-TRANSPEPTIDASE"/>
    <property type="match status" value="1"/>
</dbReference>
<dbReference type="CDD" id="cd16913">
    <property type="entry name" value="YkuD_like"/>
    <property type="match status" value="1"/>
</dbReference>
<dbReference type="Gene3D" id="2.30.30.40">
    <property type="entry name" value="SH3 Domains"/>
    <property type="match status" value="1"/>
</dbReference>
<evidence type="ECO:0000256" key="1">
    <source>
        <dbReference type="ARBA" id="ARBA00004752"/>
    </source>
</evidence>
<dbReference type="InterPro" id="IPR003646">
    <property type="entry name" value="SH3-like_bac-type"/>
</dbReference>
<dbReference type="Proteomes" id="UP000623269">
    <property type="component" value="Unassembled WGS sequence"/>
</dbReference>
<proteinExistence type="predicted"/>
<dbReference type="SUPFAM" id="SSF141523">
    <property type="entry name" value="L,D-transpeptidase catalytic domain-like"/>
    <property type="match status" value="1"/>
</dbReference>
<evidence type="ECO:0000256" key="2">
    <source>
        <dbReference type="ARBA" id="ARBA00022679"/>
    </source>
</evidence>
<gene>
    <name evidence="9" type="ORF">I5677_12605</name>
</gene>
<name>A0A8J7HB89_9FIRM</name>
<keyword evidence="2" id="KW-0808">Transferase</keyword>
<feature type="active site" description="Nucleophile" evidence="6">
    <location>
        <position position="293"/>
    </location>
</feature>
<dbReference type="GO" id="GO:0009252">
    <property type="term" value="P:peptidoglycan biosynthetic process"/>
    <property type="evidence" value="ECO:0007669"/>
    <property type="project" value="UniProtKB-UniPathway"/>
</dbReference>
<dbReference type="InterPro" id="IPR038063">
    <property type="entry name" value="Transpep_catalytic_dom"/>
</dbReference>
<dbReference type="AlphaFoldDB" id="A0A8J7HB89"/>
<keyword evidence="10" id="KW-1185">Reference proteome</keyword>
<keyword evidence="4 6" id="KW-0573">Peptidoglycan synthesis</keyword>
<protein>
    <submittedName>
        <fullName evidence="9">L,D-transpeptidase family protein</fullName>
    </submittedName>
</protein>
<dbReference type="UniPathway" id="UPA00219"/>
<evidence type="ECO:0000313" key="9">
    <source>
        <dbReference type="EMBL" id="MBH1941735.1"/>
    </source>
</evidence>
<evidence type="ECO:0000259" key="7">
    <source>
        <dbReference type="PROSITE" id="PS51781"/>
    </source>
</evidence>
<evidence type="ECO:0000259" key="8">
    <source>
        <dbReference type="PROSITE" id="PS52029"/>
    </source>
</evidence>
<organism evidence="9 10">
    <name type="scientific">Mobilitalea sibirica</name>
    <dbReference type="NCBI Taxonomy" id="1462919"/>
    <lineage>
        <taxon>Bacteria</taxon>
        <taxon>Bacillati</taxon>
        <taxon>Bacillota</taxon>
        <taxon>Clostridia</taxon>
        <taxon>Lachnospirales</taxon>
        <taxon>Lachnospiraceae</taxon>
        <taxon>Mobilitalea</taxon>
    </lineage>
</organism>
<feature type="domain" description="L,D-TPase catalytic" evidence="8">
    <location>
        <begin position="168"/>
        <end position="317"/>
    </location>
</feature>
<keyword evidence="3 6" id="KW-0133">Cell shape</keyword>
<reference evidence="9" key="1">
    <citation type="submission" date="2020-12" db="EMBL/GenBank/DDBJ databases">
        <title>M. sibirica DSM 26468T genome.</title>
        <authorList>
            <person name="Thieme N."/>
            <person name="Rettenmaier R."/>
            <person name="Zverlov V."/>
            <person name="Liebl W."/>
        </authorList>
    </citation>
    <scope>NUCLEOTIDE SEQUENCE</scope>
    <source>
        <strain evidence="9">DSM 26468</strain>
    </source>
</reference>
<dbReference type="PROSITE" id="PS51781">
    <property type="entry name" value="SH3B"/>
    <property type="match status" value="1"/>
</dbReference>
<feature type="active site" description="Proton donor/acceptor" evidence="6">
    <location>
        <position position="281"/>
    </location>
</feature>
<dbReference type="Pfam" id="PF03734">
    <property type="entry name" value="YkuD"/>
    <property type="match status" value="1"/>
</dbReference>
<feature type="domain" description="SH3b" evidence="7">
    <location>
        <begin position="82"/>
        <end position="144"/>
    </location>
</feature>
<dbReference type="RefSeq" id="WP_197661974.1">
    <property type="nucleotide sequence ID" value="NZ_JAEAGR010000013.1"/>
</dbReference>
<evidence type="ECO:0000256" key="6">
    <source>
        <dbReference type="PROSITE-ProRule" id="PRU01373"/>
    </source>
</evidence>
<sequence>MIISSLSLMACAKKKEDLNSRMNFEAKASPPAADIPMDESGVIQNNNSDETIGYGPDDALINELTEASPAVTPTPMVREIVTGTRYIKGDGVRLRENPSTQSGIILSLNHGTELEYLEGEGEWSKVRYMDSEGYVRNDLISETKTVLQSEGAVPVTSNNNNSDRISEPKIIVKKSERILELWDGDRLYDSFSIGLGWEPEGDKKVEGDGRTPEGTYYVCTRNSNSRFYLSLGVSYPNKEDAKEALDAGTINQRTYDQIAYAIDNKEQPPWNTAMGGEIMIHGMGGDSDWTAGCVAVDNEVMDILWQHCPMKTPIVIEP</sequence>
<evidence type="ECO:0000256" key="4">
    <source>
        <dbReference type="ARBA" id="ARBA00022984"/>
    </source>
</evidence>
<comment type="caution">
    <text evidence="9">The sequence shown here is derived from an EMBL/GenBank/DDBJ whole genome shotgun (WGS) entry which is preliminary data.</text>
</comment>
<dbReference type="EMBL" id="JAEAGR010000013">
    <property type="protein sequence ID" value="MBH1941735.1"/>
    <property type="molecule type" value="Genomic_DNA"/>
</dbReference>
<keyword evidence="5 6" id="KW-0961">Cell wall biogenesis/degradation</keyword>